<organism evidence="1 2">
    <name type="scientific">Candidatus Nealsonbacteria bacterium CG09_land_8_20_14_0_10_42_14</name>
    <dbReference type="NCBI Taxonomy" id="1974707"/>
    <lineage>
        <taxon>Bacteria</taxon>
        <taxon>Candidatus Nealsoniibacteriota</taxon>
    </lineage>
</organism>
<sequence length="247" mass="28443">MKKWTAVIIVFVLVGLLAMGFSGWYYRQGEVDNLQAAKTAIELELSTVTTELRQQKNAYKKMMLDRDEELRELVGKFGYSQTELFNTRVELKKTEKELRTSDTQLEAIKAEVGIVKSQLPKEFDRGYEKGRNDVLPKKPTYAQVLEMAGRVTVWASSPNTCTLIAMQSREKWRERGWKVGVASVYFWEVGGHMVVVFDTSDRGEVYLDIHDSTFQEVKVERNKSYTRQNGWPGPGFDDTITDMVVMW</sequence>
<comment type="caution">
    <text evidence="1">The sequence shown here is derived from an EMBL/GenBank/DDBJ whole genome shotgun (WGS) entry which is preliminary data.</text>
</comment>
<proteinExistence type="predicted"/>
<protein>
    <submittedName>
        <fullName evidence="1">Uncharacterized protein</fullName>
    </submittedName>
</protein>
<reference evidence="2" key="1">
    <citation type="submission" date="2017-09" db="EMBL/GenBank/DDBJ databases">
        <title>Depth-based differentiation of microbial function through sediment-hosted aquifers and enrichment of novel symbionts in the deep terrestrial subsurface.</title>
        <authorList>
            <person name="Probst A.J."/>
            <person name="Ladd B."/>
            <person name="Jarett J.K."/>
            <person name="Geller-Mcgrath D.E."/>
            <person name="Sieber C.M.K."/>
            <person name="Emerson J.B."/>
            <person name="Anantharaman K."/>
            <person name="Thomas B.C."/>
            <person name="Malmstrom R."/>
            <person name="Stieglmeier M."/>
            <person name="Klingl A."/>
            <person name="Woyke T."/>
            <person name="Ryan C.M."/>
            <person name="Banfield J.F."/>
        </authorList>
    </citation>
    <scope>NUCLEOTIDE SEQUENCE [LARGE SCALE GENOMIC DNA]</scope>
</reference>
<evidence type="ECO:0000313" key="2">
    <source>
        <dbReference type="Proteomes" id="UP000229675"/>
    </source>
</evidence>
<name>A0A2H0WXF1_9BACT</name>
<gene>
    <name evidence="1" type="ORF">COT59_01670</name>
</gene>
<dbReference type="AlphaFoldDB" id="A0A2H0WXF1"/>
<dbReference type="EMBL" id="PEZD01000036">
    <property type="protein sequence ID" value="PIS17261.1"/>
    <property type="molecule type" value="Genomic_DNA"/>
</dbReference>
<dbReference type="Proteomes" id="UP000229675">
    <property type="component" value="Unassembled WGS sequence"/>
</dbReference>
<evidence type="ECO:0000313" key="1">
    <source>
        <dbReference type="EMBL" id="PIS17261.1"/>
    </source>
</evidence>
<accession>A0A2H0WXF1</accession>